<evidence type="ECO:0000313" key="3">
    <source>
        <dbReference type="Proteomes" id="UP001218188"/>
    </source>
</evidence>
<dbReference type="AlphaFoldDB" id="A0AAD6XED5"/>
<comment type="caution">
    <text evidence="2">The sequence shown here is derived from an EMBL/GenBank/DDBJ whole genome shotgun (WGS) entry which is preliminary data.</text>
</comment>
<feature type="compositionally biased region" description="Acidic residues" evidence="1">
    <location>
        <begin position="1161"/>
        <end position="1174"/>
    </location>
</feature>
<gene>
    <name evidence="2" type="ORF">C8F04DRAFT_946052</name>
</gene>
<evidence type="ECO:0000256" key="1">
    <source>
        <dbReference type="SAM" id="MobiDB-lite"/>
    </source>
</evidence>
<reference evidence="2" key="1">
    <citation type="submission" date="2023-03" db="EMBL/GenBank/DDBJ databases">
        <title>Massive genome expansion in bonnet fungi (Mycena s.s.) driven by repeated elements and novel gene families across ecological guilds.</title>
        <authorList>
            <consortium name="Lawrence Berkeley National Laboratory"/>
            <person name="Harder C.B."/>
            <person name="Miyauchi S."/>
            <person name="Viragh M."/>
            <person name="Kuo A."/>
            <person name="Thoen E."/>
            <person name="Andreopoulos B."/>
            <person name="Lu D."/>
            <person name="Skrede I."/>
            <person name="Drula E."/>
            <person name="Henrissat B."/>
            <person name="Morin E."/>
            <person name="Kohler A."/>
            <person name="Barry K."/>
            <person name="LaButti K."/>
            <person name="Morin E."/>
            <person name="Salamov A."/>
            <person name="Lipzen A."/>
            <person name="Mereny Z."/>
            <person name="Hegedus B."/>
            <person name="Baldrian P."/>
            <person name="Stursova M."/>
            <person name="Weitz H."/>
            <person name="Taylor A."/>
            <person name="Grigoriev I.V."/>
            <person name="Nagy L.G."/>
            <person name="Martin F."/>
            <person name="Kauserud H."/>
        </authorList>
    </citation>
    <scope>NUCLEOTIDE SEQUENCE</scope>
    <source>
        <strain evidence="2">CBHHK200</strain>
    </source>
</reference>
<dbReference type="PANTHER" id="PTHR31912">
    <property type="entry name" value="IP13529P"/>
    <property type="match status" value="1"/>
</dbReference>
<keyword evidence="3" id="KW-1185">Reference proteome</keyword>
<dbReference type="PANTHER" id="PTHR31912:SF34">
    <property type="entry name" value="NOTOCHORD-RELATED PROTEIN"/>
    <property type="match status" value="1"/>
</dbReference>
<feature type="region of interest" description="Disordered" evidence="1">
    <location>
        <begin position="1105"/>
        <end position="1204"/>
    </location>
</feature>
<dbReference type="EMBL" id="JARJCM010000013">
    <property type="protein sequence ID" value="KAJ7042189.1"/>
    <property type="molecule type" value="Genomic_DNA"/>
</dbReference>
<dbReference type="Proteomes" id="UP001218188">
    <property type="component" value="Unassembled WGS sequence"/>
</dbReference>
<name>A0AAD6XED5_9AGAR</name>
<proteinExistence type="predicted"/>
<sequence length="1204" mass="135181">MENRRAGRTDIEERLAGVPAAVTAERLNAALTLTNLNLPTFQPQAQEILEAESDMWQDYDKYEAGFSAGDEISEAAAQQRIEREMDMMGIWDAVEVGRQLDKQLDEIPNPAAEDTALLDELLGALDSDPFDATLTQTDSEKSSEWYPYPSKTMLLLDICDNLPRLPVSESLMRTFIWILKECGAKDVPSLDALRKTQKTLRRHCGVPTIPCTSVQGKNFYINDPTAIIRMECANPEIRSQFHLYPEINTNGSVSQIWHGEKFCRALNPNLLTPMFDAGNGVHYYTNEVAMLKDGRFVIPFRWIKVDNLMHVDVHPVETGEQVCEVSDFDFGTTLRVPASLLMWNFLDLQSEDRVPIWSAHSIKKGYPARMPNPLRAIAKGDPFYTIFVDYFSDDVSGNRSKSWNKHWNAYMTNRALPRELLQHEFYVHFLSTSQHASIPEQFKEFKEIIQKTESDPIRAPDKTSSTGHSCYRVVVNTDPSDNPMQAEICSCMGAPANHPCRKCKVGGTKQDKASNEGYHAMFAAGESRTLKTVFETVQNQIQLACEGNETDLKKSYTATGIKDKYTEYWINDILSQFNKAVENGEDKQAVTEALKQWVKDHSNDIYSAFLTTDGFDPSRDTPIELLHTILLGVLKYLWHTTHTSWTPEQKKLFELRLQATNTCGLSVEGIRAGYIVHYANSLIGRQFKVLLQSTVFQIHDLVDENHFRAWKAIGDLAALLWLPEIDDMEGYCADLHVAIANFLDSFAEIDPSKMVTKVKTHLLAHAPTDVRMFGPLLGAITEAFESFNAVFRGASILSNHRAPSRDIAVQLAEQEGVNSVKHRVAGGQWPVKGPDGEITWTRCGPSARHLLQEHPILQRLFGWKNVALLSPGAVKLAPIPVIKGQRGRPQRKTVTFCSTSASLAFNAGDHDPGSTWYRCQTVVSASQEVCSVGSWIVSDSPLPNEAVATGKITEILQKADSTQAIIILEQYVVQPGRHSMFNMPFLSPRRREEVVYLILKSENIKFSFNVQHDCSGGTCKASGKKAVRQERGTTNLEESFIEHDPLVAFYIINTASLHNPHLLRRTLPSELTKPTLLWEDRLLLHRQQSERLRGKREIRKIKNAAAAEGRKAAKAAAKPGSQPLEGAPKSKRKRLADSQEDQQGPSKRRKPDRRPARYQEESESAEESGTDSGSEDERTDAPQKPLPSRRPGLRVRVSTVNYVV</sequence>
<organism evidence="2 3">
    <name type="scientific">Mycena alexandri</name>
    <dbReference type="NCBI Taxonomy" id="1745969"/>
    <lineage>
        <taxon>Eukaryota</taxon>
        <taxon>Fungi</taxon>
        <taxon>Dikarya</taxon>
        <taxon>Basidiomycota</taxon>
        <taxon>Agaricomycotina</taxon>
        <taxon>Agaricomycetes</taxon>
        <taxon>Agaricomycetidae</taxon>
        <taxon>Agaricales</taxon>
        <taxon>Marasmiineae</taxon>
        <taxon>Mycenaceae</taxon>
        <taxon>Mycena</taxon>
    </lineage>
</organism>
<evidence type="ECO:0000313" key="2">
    <source>
        <dbReference type="EMBL" id="KAJ7042189.1"/>
    </source>
</evidence>
<protein>
    <submittedName>
        <fullName evidence="2">Uncharacterized protein</fullName>
    </submittedName>
</protein>
<accession>A0AAD6XED5</accession>